<name>A0ABP8XPF4_9MICO</name>
<evidence type="ECO:0000313" key="2">
    <source>
        <dbReference type="Proteomes" id="UP001500843"/>
    </source>
</evidence>
<proteinExistence type="predicted"/>
<dbReference type="RefSeq" id="WP_253874268.1">
    <property type="nucleotide sequence ID" value="NZ_BAABHM010000017.1"/>
</dbReference>
<evidence type="ECO:0000313" key="1">
    <source>
        <dbReference type="EMBL" id="GAA4712319.1"/>
    </source>
</evidence>
<organism evidence="1 2">
    <name type="scientific">Promicromonospora umidemergens</name>
    <dbReference type="NCBI Taxonomy" id="629679"/>
    <lineage>
        <taxon>Bacteria</taxon>
        <taxon>Bacillati</taxon>
        <taxon>Actinomycetota</taxon>
        <taxon>Actinomycetes</taxon>
        <taxon>Micrococcales</taxon>
        <taxon>Promicromonosporaceae</taxon>
        <taxon>Promicromonospora</taxon>
    </lineage>
</organism>
<reference evidence="2" key="1">
    <citation type="journal article" date="2019" name="Int. J. Syst. Evol. Microbiol.">
        <title>The Global Catalogue of Microorganisms (GCM) 10K type strain sequencing project: providing services to taxonomists for standard genome sequencing and annotation.</title>
        <authorList>
            <consortium name="The Broad Institute Genomics Platform"/>
            <consortium name="The Broad Institute Genome Sequencing Center for Infectious Disease"/>
            <person name="Wu L."/>
            <person name="Ma J."/>
        </authorList>
    </citation>
    <scope>NUCLEOTIDE SEQUENCE [LARGE SCALE GENOMIC DNA]</scope>
    <source>
        <strain evidence="2">JCM 17975</strain>
    </source>
</reference>
<keyword evidence="2" id="KW-1185">Reference proteome</keyword>
<dbReference type="EMBL" id="BAABHM010000017">
    <property type="protein sequence ID" value="GAA4712319.1"/>
    <property type="molecule type" value="Genomic_DNA"/>
</dbReference>
<dbReference type="Proteomes" id="UP001500843">
    <property type="component" value="Unassembled WGS sequence"/>
</dbReference>
<gene>
    <name evidence="1" type="ORF">GCM10023198_38940</name>
</gene>
<sequence>MTVLTSAEADNPTRWTLSTRVPDDWVDLSGSVSVEESLGVIRAAFDDVGVEVAAQDIELLRGGIEAWHDISRRQNLVIHGFVYQGAEYQGPTATGTEVFWDVIGTVTEIKQFDGPLSTQEVLRHVLPAKMGFEPNDAYTELFETGIGPAIGMTTEYEMPIEVPGAAEDTEPTTRTVGLATVVAVPPNGGPSLVLAGWSLDPAQRNTLGMLLARIAGPATITPLPAAGRPTNGASAPSSEA</sequence>
<comment type="caution">
    <text evidence="1">The sequence shown here is derived from an EMBL/GenBank/DDBJ whole genome shotgun (WGS) entry which is preliminary data.</text>
</comment>
<accession>A0ABP8XPF4</accession>
<protein>
    <submittedName>
        <fullName evidence="1">Uncharacterized protein</fullName>
    </submittedName>
</protein>